<reference evidence="2 3" key="1">
    <citation type="journal article" date="2016" name="Genome Biol. Evol.">
        <title>Divergent and convergent evolution of fungal pathogenicity.</title>
        <authorList>
            <person name="Shang Y."/>
            <person name="Xiao G."/>
            <person name="Zheng P."/>
            <person name="Cen K."/>
            <person name="Zhan S."/>
            <person name="Wang C."/>
        </authorList>
    </citation>
    <scope>NUCLEOTIDE SEQUENCE [LARGE SCALE GENOMIC DNA]</scope>
    <source>
        <strain evidence="2 3">RCEF 4871</strain>
    </source>
</reference>
<gene>
    <name evidence="2" type="ORF">NOR_00777</name>
</gene>
<feature type="region of interest" description="Disordered" evidence="1">
    <location>
        <begin position="310"/>
        <end position="363"/>
    </location>
</feature>
<keyword evidence="3" id="KW-1185">Reference proteome</keyword>
<sequence length="363" mass="41057">MCTTDCYTYVYPDGHQQTVNKPWLCPSSRHGRPCPKNIVLQHRSQSVPYGYPVVPVFIGPSSYVPRPYMGAFPPSPSYTPRNSTPTHRSGDDSDRSHHSAASSRRRGMYNPHRMESSPSRQGQGRRTVLVENPPTPSTPPQAFTLPRTAPSSPNFANAAPFISDASPRGATSGRPFIVDERPRHDREGARIHIEFRDGSWVESHSRNTSSTSSYDSRHSHISASEDEEMRRRRRAAETASEETLRLSHEEEIRQQRLQARIAKANAEIAKRKPVPLPSAPKQSSTAAKATRNVGDREAELLERIQQLEAEQARHERGRAARRDEEEAQKERLMQRMQPQRRATVGPGSRRPRVGYTDGVYRWE</sequence>
<name>A0A167JIQ7_METRR</name>
<dbReference type="OMA" id="YTYVHPD"/>
<protein>
    <submittedName>
        <fullName evidence="2">Uncharacterized protein</fullName>
    </submittedName>
</protein>
<dbReference type="Proteomes" id="UP000243498">
    <property type="component" value="Unassembled WGS sequence"/>
</dbReference>
<evidence type="ECO:0000313" key="3">
    <source>
        <dbReference type="Proteomes" id="UP000243498"/>
    </source>
</evidence>
<feature type="compositionally biased region" description="Basic and acidic residues" evidence="1">
    <location>
        <begin position="88"/>
        <end position="97"/>
    </location>
</feature>
<evidence type="ECO:0000313" key="2">
    <source>
        <dbReference type="EMBL" id="OAA50327.1"/>
    </source>
</evidence>
<accession>A0A167JIQ7</accession>
<evidence type="ECO:0000256" key="1">
    <source>
        <dbReference type="SAM" id="MobiDB-lite"/>
    </source>
</evidence>
<feature type="region of interest" description="Disordered" evidence="1">
    <location>
        <begin position="271"/>
        <end position="293"/>
    </location>
</feature>
<dbReference type="EMBL" id="AZHC01000002">
    <property type="protein sequence ID" value="OAA50327.1"/>
    <property type="molecule type" value="Genomic_DNA"/>
</dbReference>
<feature type="region of interest" description="Disordered" evidence="1">
    <location>
        <begin position="200"/>
        <end position="248"/>
    </location>
</feature>
<proteinExistence type="predicted"/>
<comment type="caution">
    <text evidence="2">The sequence shown here is derived from an EMBL/GenBank/DDBJ whole genome shotgun (WGS) entry which is preliminary data.</text>
</comment>
<feature type="compositionally biased region" description="Basic and acidic residues" evidence="1">
    <location>
        <begin position="310"/>
        <end position="333"/>
    </location>
</feature>
<dbReference type="OrthoDB" id="3439480at2759"/>
<feature type="compositionally biased region" description="Low complexity" evidence="1">
    <location>
        <begin position="149"/>
        <end position="161"/>
    </location>
</feature>
<dbReference type="STRING" id="1081105.A0A167JIQ7"/>
<organism evidence="2 3">
    <name type="scientific">Metarhizium rileyi (strain RCEF 4871)</name>
    <name type="common">Nomuraea rileyi</name>
    <dbReference type="NCBI Taxonomy" id="1649241"/>
    <lineage>
        <taxon>Eukaryota</taxon>
        <taxon>Fungi</taxon>
        <taxon>Dikarya</taxon>
        <taxon>Ascomycota</taxon>
        <taxon>Pezizomycotina</taxon>
        <taxon>Sordariomycetes</taxon>
        <taxon>Hypocreomycetidae</taxon>
        <taxon>Hypocreales</taxon>
        <taxon>Clavicipitaceae</taxon>
        <taxon>Metarhizium</taxon>
    </lineage>
</organism>
<dbReference type="AlphaFoldDB" id="A0A167JIQ7"/>
<feature type="region of interest" description="Disordered" evidence="1">
    <location>
        <begin position="74"/>
        <end position="176"/>
    </location>
</feature>